<proteinExistence type="inferred from homology"/>
<dbReference type="GO" id="GO:0042274">
    <property type="term" value="P:ribosomal small subunit biogenesis"/>
    <property type="evidence" value="ECO:0007669"/>
    <property type="project" value="UniProtKB-UniRule"/>
</dbReference>
<keyword evidence="3 5" id="KW-0698">rRNA processing</keyword>
<dbReference type="PANTHER" id="PTHR33692:SF1">
    <property type="entry name" value="RIBOSOME MATURATION FACTOR RIMM"/>
    <property type="match status" value="1"/>
</dbReference>
<dbReference type="InterPro" id="IPR011033">
    <property type="entry name" value="PRC_barrel-like_sf"/>
</dbReference>
<feature type="region of interest" description="Disordered" evidence="6">
    <location>
        <begin position="148"/>
        <end position="190"/>
    </location>
</feature>
<evidence type="ECO:0000313" key="10">
    <source>
        <dbReference type="Proteomes" id="UP000544872"/>
    </source>
</evidence>
<evidence type="ECO:0000259" key="7">
    <source>
        <dbReference type="Pfam" id="PF01782"/>
    </source>
</evidence>
<dbReference type="Pfam" id="PF01782">
    <property type="entry name" value="RimM"/>
    <property type="match status" value="1"/>
</dbReference>
<comment type="domain">
    <text evidence="5">The PRC barrel domain binds ribosomal protein uS19.</text>
</comment>
<comment type="similarity">
    <text evidence="5">Belongs to the RimM family.</text>
</comment>
<comment type="subcellular location">
    <subcellularLocation>
        <location evidence="5">Cytoplasm</location>
    </subcellularLocation>
</comment>
<dbReference type="NCBIfam" id="TIGR02273">
    <property type="entry name" value="16S_RimM"/>
    <property type="match status" value="1"/>
</dbReference>
<dbReference type="EMBL" id="JACIIX010000007">
    <property type="protein sequence ID" value="MBB6210792.1"/>
    <property type="molecule type" value="Genomic_DNA"/>
</dbReference>
<reference evidence="9 10" key="1">
    <citation type="submission" date="2020-08" db="EMBL/GenBank/DDBJ databases">
        <title>Genomic Encyclopedia of Type Strains, Phase IV (KMG-IV): sequencing the most valuable type-strain genomes for metagenomic binning, comparative biology and taxonomic classification.</title>
        <authorList>
            <person name="Goeker M."/>
        </authorList>
    </citation>
    <scope>NUCLEOTIDE SEQUENCE [LARGE SCALE GENOMIC DNA]</scope>
    <source>
        <strain evidence="9 10">DSM 11590</strain>
    </source>
</reference>
<organism evidence="9 10">
    <name type="scientific">Novispirillum itersonii</name>
    <name type="common">Aquaspirillum itersonii</name>
    <dbReference type="NCBI Taxonomy" id="189"/>
    <lineage>
        <taxon>Bacteria</taxon>
        <taxon>Pseudomonadati</taxon>
        <taxon>Pseudomonadota</taxon>
        <taxon>Alphaproteobacteria</taxon>
        <taxon>Rhodospirillales</taxon>
        <taxon>Novispirillaceae</taxon>
        <taxon>Novispirillum</taxon>
    </lineage>
</organism>
<dbReference type="Proteomes" id="UP000544872">
    <property type="component" value="Unassembled WGS sequence"/>
</dbReference>
<evidence type="ECO:0000256" key="1">
    <source>
        <dbReference type="ARBA" id="ARBA00022490"/>
    </source>
</evidence>
<dbReference type="GO" id="GO:0005737">
    <property type="term" value="C:cytoplasm"/>
    <property type="evidence" value="ECO:0007669"/>
    <property type="project" value="UniProtKB-SubCell"/>
</dbReference>
<dbReference type="Pfam" id="PF24986">
    <property type="entry name" value="PRC_RimM"/>
    <property type="match status" value="1"/>
</dbReference>
<dbReference type="InterPro" id="IPR011961">
    <property type="entry name" value="RimM"/>
</dbReference>
<dbReference type="Gene3D" id="2.40.30.60">
    <property type="entry name" value="RimM"/>
    <property type="match status" value="1"/>
</dbReference>
<sequence>MKPFTTDPDALDAYGPLTDDTGTRVYALEVLGVQKGSVLCLIDGVDDRDKAEAVKGLRLYIRRDALPDLDDEDEFYHSDLIGLSAVFPDGTKVGVVTALFDFGAGDVLELRGETGGVAMVPFTKAAVPVIDVAGGKVVVEPIEGLLEGPIEANPAPRRRSPGRKQADAEAAESAAVDKPVTEEWPDEDWQ</sequence>
<dbReference type="SUPFAM" id="SSF50346">
    <property type="entry name" value="PRC-barrel domain"/>
    <property type="match status" value="1"/>
</dbReference>
<keyword evidence="10" id="KW-1185">Reference proteome</keyword>
<gene>
    <name evidence="5" type="primary">rimM</name>
    <name evidence="9" type="ORF">FHS48_002217</name>
</gene>
<protein>
    <recommendedName>
        <fullName evidence="5">Ribosome maturation factor RimM</fullName>
    </recommendedName>
</protein>
<dbReference type="SUPFAM" id="SSF50447">
    <property type="entry name" value="Translation proteins"/>
    <property type="match status" value="1"/>
</dbReference>
<evidence type="ECO:0000256" key="5">
    <source>
        <dbReference type="HAMAP-Rule" id="MF_00014"/>
    </source>
</evidence>
<accession>A0A7W9ZHK9</accession>
<comment type="caution">
    <text evidence="9">The sequence shown here is derived from an EMBL/GenBank/DDBJ whole genome shotgun (WGS) entry which is preliminary data.</text>
</comment>
<dbReference type="InterPro" id="IPR056792">
    <property type="entry name" value="PRC_RimM"/>
</dbReference>
<evidence type="ECO:0000256" key="6">
    <source>
        <dbReference type="SAM" id="MobiDB-lite"/>
    </source>
</evidence>
<feature type="domain" description="RimM N-terminal" evidence="7">
    <location>
        <begin position="2"/>
        <end position="64"/>
    </location>
</feature>
<dbReference type="InterPro" id="IPR009000">
    <property type="entry name" value="Transl_B-barrel_sf"/>
</dbReference>
<comment type="function">
    <text evidence="5">An accessory protein needed during the final step in the assembly of 30S ribosomal subunit, possibly for assembly of the head region. Essential for efficient processing of 16S rRNA. May be needed both before and after RbfA during the maturation of 16S rRNA. It has affinity for free ribosomal 30S subunits but not for 70S ribosomes.</text>
</comment>
<dbReference type="GO" id="GO:0043022">
    <property type="term" value="F:ribosome binding"/>
    <property type="evidence" value="ECO:0007669"/>
    <property type="project" value="InterPro"/>
</dbReference>
<dbReference type="GO" id="GO:0005840">
    <property type="term" value="C:ribosome"/>
    <property type="evidence" value="ECO:0007669"/>
    <property type="project" value="InterPro"/>
</dbReference>
<dbReference type="AlphaFoldDB" id="A0A7W9ZHK9"/>
<dbReference type="PANTHER" id="PTHR33692">
    <property type="entry name" value="RIBOSOME MATURATION FACTOR RIMM"/>
    <property type="match status" value="1"/>
</dbReference>
<name>A0A7W9ZHK9_NOVIT</name>
<dbReference type="InterPro" id="IPR036976">
    <property type="entry name" value="RimM_N_sf"/>
</dbReference>
<keyword evidence="2 5" id="KW-0690">Ribosome biogenesis</keyword>
<dbReference type="InterPro" id="IPR002676">
    <property type="entry name" value="RimM_N"/>
</dbReference>
<feature type="domain" description="Ribosome maturation factor RimM PRC barrel" evidence="8">
    <location>
        <begin position="78"/>
        <end position="145"/>
    </location>
</feature>
<evidence type="ECO:0000256" key="3">
    <source>
        <dbReference type="ARBA" id="ARBA00022552"/>
    </source>
</evidence>
<dbReference type="Gene3D" id="2.30.30.240">
    <property type="entry name" value="PRC-barrel domain"/>
    <property type="match status" value="1"/>
</dbReference>
<evidence type="ECO:0000256" key="2">
    <source>
        <dbReference type="ARBA" id="ARBA00022517"/>
    </source>
</evidence>
<keyword evidence="1 5" id="KW-0963">Cytoplasm</keyword>
<dbReference type="GO" id="GO:0006364">
    <property type="term" value="P:rRNA processing"/>
    <property type="evidence" value="ECO:0007669"/>
    <property type="project" value="UniProtKB-UniRule"/>
</dbReference>
<dbReference type="HAMAP" id="MF_00014">
    <property type="entry name" value="Ribosome_mat_RimM"/>
    <property type="match status" value="1"/>
</dbReference>
<keyword evidence="4 5" id="KW-0143">Chaperone</keyword>
<evidence type="ECO:0000256" key="4">
    <source>
        <dbReference type="ARBA" id="ARBA00023186"/>
    </source>
</evidence>
<evidence type="ECO:0000313" key="9">
    <source>
        <dbReference type="EMBL" id="MBB6210792.1"/>
    </source>
</evidence>
<comment type="subunit">
    <text evidence="5">Binds ribosomal protein uS19.</text>
</comment>
<evidence type="ECO:0000259" key="8">
    <source>
        <dbReference type="Pfam" id="PF24986"/>
    </source>
</evidence>